<protein>
    <submittedName>
        <fullName evidence="1">Uncharacterized protein</fullName>
    </submittedName>
</protein>
<dbReference type="Proteomes" id="UP000821866">
    <property type="component" value="Chromosome 8"/>
</dbReference>
<accession>A0A9J6D9B6</accession>
<proteinExistence type="predicted"/>
<evidence type="ECO:0000313" key="1">
    <source>
        <dbReference type="EMBL" id="KAH8018608.1"/>
    </source>
</evidence>
<reference evidence="1" key="2">
    <citation type="submission" date="2021-09" db="EMBL/GenBank/DDBJ databases">
        <authorList>
            <person name="Jia N."/>
            <person name="Wang J."/>
            <person name="Shi W."/>
            <person name="Du L."/>
            <person name="Sun Y."/>
            <person name="Zhan W."/>
            <person name="Jiang J."/>
            <person name="Wang Q."/>
            <person name="Zhang B."/>
            <person name="Ji P."/>
            <person name="Sakyi L.B."/>
            <person name="Cui X."/>
            <person name="Yuan T."/>
            <person name="Jiang B."/>
            <person name="Yang W."/>
            <person name="Lam T.T.-Y."/>
            <person name="Chang Q."/>
            <person name="Ding S."/>
            <person name="Wang X."/>
            <person name="Zhu J."/>
            <person name="Ruan X."/>
            <person name="Zhao L."/>
            <person name="Wei J."/>
            <person name="Que T."/>
            <person name="Du C."/>
            <person name="Cheng J."/>
            <person name="Dai P."/>
            <person name="Han X."/>
            <person name="Huang E."/>
            <person name="Gao Y."/>
            <person name="Liu J."/>
            <person name="Shao H."/>
            <person name="Ye R."/>
            <person name="Li L."/>
            <person name="Wei W."/>
            <person name="Wang X."/>
            <person name="Wang C."/>
            <person name="Huo Q."/>
            <person name="Li W."/>
            <person name="Guo W."/>
            <person name="Chen H."/>
            <person name="Chen S."/>
            <person name="Zhou L."/>
            <person name="Zhou L."/>
            <person name="Ni X."/>
            <person name="Tian J."/>
            <person name="Zhou Y."/>
            <person name="Sheng Y."/>
            <person name="Liu T."/>
            <person name="Pan Y."/>
            <person name="Xia L."/>
            <person name="Li J."/>
            <person name="Zhao F."/>
            <person name="Cao W."/>
        </authorList>
    </citation>
    <scope>NUCLEOTIDE SEQUENCE</scope>
    <source>
        <strain evidence="1">Rmic-2018</strain>
        <tissue evidence="1">Larvae</tissue>
    </source>
</reference>
<reference evidence="1" key="1">
    <citation type="journal article" date="2020" name="Cell">
        <title>Large-Scale Comparative Analyses of Tick Genomes Elucidate Their Genetic Diversity and Vector Capacities.</title>
        <authorList>
            <consortium name="Tick Genome and Microbiome Consortium (TIGMIC)"/>
            <person name="Jia N."/>
            <person name="Wang J."/>
            <person name="Shi W."/>
            <person name="Du L."/>
            <person name="Sun Y."/>
            <person name="Zhan W."/>
            <person name="Jiang J.F."/>
            <person name="Wang Q."/>
            <person name="Zhang B."/>
            <person name="Ji P."/>
            <person name="Bell-Sakyi L."/>
            <person name="Cui X.M."/>
            <person name="Yuan T.T."/>
            <person name="Jiang B.G."/>
            <person name="Yang W.F."/>
            <person name="Lam T.T."/>
            <person name="Chang Q.C."/>
            <person name="Ding S.J."/>
            <person name="Wang X.J."/>
            <person name="Zhu J.G."/>
            <person name="Ruan X.D."/>
            <person name="Zhao L."/>
            <person name="Wei J.T."/>
            <person name="Ye R.Z."/>
            <person name="Que T.C."/>
            <person name="Du C.H."/>
            <person name="Zhou Y.H."/>
            <person name="Cheng J.X."/>
            <person name="Dai P.F."/>
            <person name="Guo W.B."/>
            <person name="Han X.H."/>
            <person name="Huang E.J."/>
            <person name="Li L.F."/>
            <person name="Wei W."/>
            <person name="Gao Y.C."/>
            <person name="Liu J.Z."/>
            <person name="Shao H.Z."/>
            <person name="Wang X."/>
            <person name="Wang C.C."/>
            <person name="Yang T.C."/>
            <person name="Huo Q.B."/>
            <person name="Li W."/>
            <person name="Chen H.Y."/>
            <person name="Chen S.E."/>
            <person name="Zhou L.G."/>
            <person name="Ni X.B."/>
            <person name="Tian J.H."/>
            <person name="Sheng Y."/>
            <person name="Liu T."/>
            <person name="Pan Y.S."/>
            <person name="Xia L.Y."/>
            <person name="Li J."/>
            <person name="Zhao F."/>
            <person name="Cao W.C."/>
        </authorList>
    </citation>
    <scope>NUCLEOTIDE SEQUENCE</scope>
    <source>
        <strain evidence="1">Rmic-2018</strain>
    </source>
</reference>
<organism evidence="1 2">
    <name type="scientific">Rhipicephalus microplus</name>
    <name type="common">Cattle tick</name>
    <name type="synonym">Boophilus microplus</name>
    <dbReference type="NCBI Taxonomy" id="6941"/>
    <lineage>
        <taxon>Eukaryota</taxon>
        <taxon>Metazoa</taxon>
        <taxon>Ecdysozoa</taxon>
        <taxon>Arthropoda</taxon>
        <taxon>Chelicerata</taxon>
        <taxon>Arachnida</taxon>
        <taxon>Acari</taxon>
        <taxon>Parasitiformes</taxon>
        <taxon>Ixodida</taxon>
        <taxon>Ixodoidea</taxon>
        <taxon>Ixodidae</taxon>
        <taxon>Rhipicephalinae</taxon>
        <taxon>Rhipicephalus</taxon>
        <taxon>Boophilus</taxon>
    </lineage>
</organism>
<keyword evidence="2" id="KW-1185">Reference proteome</keyword>
<dbReference type="EMBL" id="JABSTU010000010">
    <property type="protein sequence ID" value="KAH8018608.1"/>
    <property type="molecule type" value="Genomic_DNA"/>
</dbReference>
<sequence>MKNSNAGFIKQSVKEATSTAVFKPEGERQVRAFSATFAKLAPGRTVFMVANTRDIPAHHPLGDRLQRAVQLRAPAVRLCLVGAGIGLLSGCVVLAKNSTDESFFACTAKSSTKFPTAGGADTMDYQKTELCEDGHVLGEDPTYRRLIFERLLVLTQSISGKTPGPVLAKRSASLTECILITHVVTMHRIDSLP</sequence>
<dbReference type="AlphaFoldDB" id="A0A9J6D9B6"/>
<gene>
    <name evidence="1" type="ORF">HPB51_009047</name>
</gene>
<comment type="caution">
    <text evidence="1">The sequence shown here is derived from an EMBL/GenBank/DDBJ whole genome shotgun (WGS) entry which is preliminary data.</text>
</comment>
<evidence type="ECO:0000313" key="2">
    <source>
        <dbReference type="Proteomes" id="UP000821866"/>
    </source>
</evidence>
<name>A0A9J6D9B6_RHIMP</name>